<reference evidence="5" key="2">
    <citation type="submission" date="2020-09" db="EMBL/GenBank/DDBJ databases">
        <authorList>
            <person name="Sun Q."/>
            <person name="Zhou Y."/>
        </authorList>
    </citation>
    <scope>NUCLEOTIDE SEQUENCE</scope>
    <source>
        <strain evidence="5">CGMCC 1.3617</strain>
    </source>
</reference>
<reference evidence="5" key="1">
    <citation type="journal article" date="2014" name="Int. J. Syst. Evol. Microbiol.">
        <title>Complete genome sequence of Corynebacterium casei LMG S-19264T (=DSM 44701T), isolated from a smear-ripened cheese.</title>
        <authorList>
            <consortium name="US DOE Joint Genome Institute (JGI-PGF)"/>
            <person name="Walter F."/>
            <person name="Albersmeier A."/>
            <person name="Kalinowski J."/>
            <person name="Ruckert C."/>
        </authorList>
    </citation>
    <scope>NUCLEOTIDE SEQUENCE</scope>
    <source>
        <strain evidence="5">CGMCC 1.3617</strain>
    </source>
</reference>
<dbReference type="Gene3D" id="3.60.60.10">
    <property type="entry name" value="Penicillin V Acylase, Chain A"/>
    <property type="match status" value="1"/>
</dbReference>
<dbReference type="PANTHER" id="PTHR35527:SF2">
    <property type="entry name" value="HYDROLASE"/>
    <property type="match status" value="1"/>
</dbReference>
<dbReference type="Proteomes" id="UP000661507">
    <property type="component" value="Unassembled WGS sequence"/>
</dbReference>
<keyword evidence="3" id="KW-0732">Signal</keyword>
<evidence type="ECO:0000313" key="6">
    <source>
        <dbReference type="Proteomes" id="UP000661507"/>
    </source>
</evidence>
<dbReference type="InterPro" id="IPR029055">
    <property type="entry name" value="Ntn_hydrolases_N"/>
</dbReference>
<dbReference type="RefSeq" id="WP_188972067.1">
    <property type="nucleotide sequence ID" value="NZ_BMKW01000015.1"/>
</dbReference>
<dbReference type="PROSITE" id="PS51318">
    <property type="entry name" value="TAT"/>
    <property type="match status" value="1"/>
</dbReference>
<evidence type="ECO:0000256" key="1">
    <source>
        <dbReference type="ARBA" id="ARBA00006625"/>
    </source>
</evidence>
<comment type="similarity">
    <text evidence="1">Belongs to the peptidase C59 family.</text>
</comment>
<comment type="caution">
    <text evidence="5">The sequence shown here is derived from an EMBL/GenBank/DDBJ whole genome shotgun (WGS) entry which is preliminary data.</text>
</comment>
<feature type="domain" description="Choloylglycine hydrolase/NAAA C-terminal" evidence="4">
    <location>
        <begin position="28"/>
        <end position="343"/>
    </location>
</feature>
<feature type="signal peptide" evidence="3">
    <location>
        <begin position="1"/>
        <end position="27"/>
    </location>
</feature>
<accession>A0A917KZ24</accession>
<dbReference type="PANTHER" id="PTHR35527">
    <property type="entry name" value="CHOLOYLGLYCINE HYDROLASE"/>
    <property type="match status" value="1"/>
</dbReference>
<evidence type="ECO:0000256" key="2">
    <source>
        <dbReference type="ARBA" id="ARBA00022801"/>
    </source>
</evidence>
<dbReference type="SUPFAM" id="SSF56235">
    <property type="entry name" value="N-terminal nucleophile aminohydrolases (Ntn hydrolases)"/>
    <property type="match status" value="1"/>
</dbReference>
<dbReference type="InterPro" id="IPR029132">
    <property type="entry name" value="CBAH/NAAA_C"/>
</dbReference>
<sequence>MQPDRRHFMLGLAAAATCAALPGAAEACTGITLRGADGSVIFGRTLEWGTFDMLPRIAAVPGGAALKAQAMPDGKPGIAWTARHNAVAIIALGKPVVVDGLNTAGLSVGMFYHPGFAVYAPYDPAQAANSMAMTDLAGFLLTQCASLDEVRAALARIRVAPVVEPALGFPAPVHLIVTEASGRAIVIEAHEGALRLFDTPIGVITNAPTYDWHMTNLRNYVNLSGRGTAPREVDGVTLAPLGEGSGMLGLPGDFTPPSRFIRAAAFAATARPTTGGFDTVQEAFRILDNFNVPVDAVKDDRGAPGVPQVMLSATQWTTVVDLKTRTLYYHTQFDRTIRRVVLGSIDFAPLNGQVPSRPLDETRAETIRDVTPRG</sequence>
<dbReference type="GO" id="GO:0016787">
    <property type="term" value="F:hydrolase activity"/>
    <property type="evidence" value="ECO:0007669"/>
    <property type="project" value="UniProtKB-KW"/>
</dbReference>
<evidence type="ECO:0000256" key="3">
    <source>
        <dbReference type="SAM" id="SignalP"/>
    </source>
</evidence>
<dbReference type="InterPro" id="IPR052193">
    <property type="entry name" value="Peptidase_C59"/>
</dbReference>
<organism evidence="5 6">
    <name type="scientific">Neoroseomonas lacus</name>
    <dbReference type="NCBI Taxonomy" id="287609"/>
    <lineage>
        <taxon>Bacteria</taxon>
        <taxon>Pseudomonadati</taxon>
        <taxon>Pseudomonadota</taxon>
        <taxon>Alphaproteobacteria</taxon>
        <taxon>Acetobacterales</taxon>
        <taxon>Acetobacteraceae</taxon>
        <taxon>Neoroseomonas</taxon>
    </lineage>
</organism>
<dbReference type="AlphaFoldDB" id="A0A917KZ24"/>
<protein>
    <submittedName>
        <fullName evidence="5">Choloylglycine hydrolase</fullName>
    </submittedName>
</protein>
<dbReference type="InterPro" id="IPR006311">
    <property type="entry name" value="TAT_signal"/>
</dbReference>
<dbReference type="EMBL" id="BMKW01000015">
    <property type="protein sequence ID" value="GGJ36734.1"/>
    <property type="molecule type" value="Genomic_DNA"/>
</dbReference>
<feature type="chain" id="PRO_5037388783" evidence="3">
    <location>
        <begin position="28"/>
        <end position="374"/>
    </location>
</feature>
<evidence type="ECO:0000313" key="5">
    <source>
        <dbReference type="EMBL" id="GGJ36734.1"/>
    </source>
</evidence>
<gene>
    <name evidence="5" type="ORF">GCM10011320_50580</name>
</gene>
<name>A0A917KZ24_9PROT</name>
<keyword evidence="6" id="KW-1185">Reference proteome</keyword>
<dbReference type="Pfam" id="PF02275">
    <property type="entry name" value="CBAH"/>
    <property type="match status" value="1"/>
</dbReference>
<proteinExistence type="inferred from homology"/>
<keyword evidence="2 5" id="KW-0378">Hydrolase</keyword>
<evidence type="ECO:0000259" key="4">
    <source>
        <dbReference type="Pfam" id="PF02275"/>
    </source>
</evidence>